<comment type="caution">
    <text evidence="1">The sequence shown here is derived from an EMBL/GenBank/DDBJ whole genome shotgun (WGS) entry which is preliminary data.</text>
</comment>
<proteinExistence type="predicted"/>
<dbReference type="EMBL" id="JACAGJ010000009">
    <property type="protein sequence ID" value="MDM1073916.1"/>
    <property type="molecule type" value="Genomic_DNA"/>
</dbReference>
<gene>
    <name evidence="1" type="ORF">HX001_15625</name>
</gene>
<evidence type="ECO:0000313" key="2">
    <source>
        <dbReference type="Proteomes" id="UP001170959"/>
    </source>
</evidence>
<reference evidence="1" key="2">
    <citation type="journal article" date="2022" name="Sci. Total Environ.">
        <title>Prevalence, transmission, and molecular epidemiology of tet(X)-positive bacteria among humans, animals, and environmental niches in China: An epidemiological, and genomic-based study.</title>
        <authorList>
            <person name="Dong N."/>
            <person name="Zeng Y."/>
            <person name="Cai C."/>
            <person name="Sun C."/>
            <person name="Lu J."/>
            <person name="Liu C."/>
            <person name="Zhou H."/>
            <person name="Sun Q."/>
            <person name="Shu L."/>
            <person name="Wang H."/>
            <person name="Wang Y."/>
            <person name="Wang S."/>
            <person name="Wu C."/>
            <person name="Chan E.W."/>
            <person name="Chen G."/>
            <person name="Shen Z."/>
            <person name="Chen S."/>
            <person name="Zhang R."/>
        </authorList>
    </citation>
    <scope>NUCLEOTIDE SEQUENCE</scope>
    <source>
        <strain evidence="1">R655-4</strain>
    </source>
</reference>
<sequence>MNQFSWIKDYKNNENVKTLTDIIPDLFEQYYMVHWKIGIIDHFPFEKYPSNNLSIKDINQRIKIEREFGLFLNPQKSTLYREISLDELSQKFGLQKTINILDHFIDNPALEFLDDQTLDSIEKGLNDSINSQHLHLYINNIEEFYWEENYKKENINISISEYLDFQKSSNFDSNSFLFPENFTWCLMTLENLPLIFCTNSNNLFDLEMFPIKYNQPFF</sequence>
<organism evidence="1 2">
    <name type="scientific">Empedobacter brevis</name>
    <dbReference type="NCBI Taxonomy" id="247"/>
    <lineage>
        <taxon>Bacteria</taxon>
        <taxon>Pseudomonadati</taxon>
        <taxon>Bacteroidota</taxon>
        <taxon>Flavobacteriia</taxon>
        <taxon>Flavobacteriales</taxon>
        <taxon>Weeksellaceae</taxon>
        <taxon>Empedobacter</taxon>
    </lineage>
</organism>
<reference evidence="1" key="1">
    <citation type="submission" date="2020-06" db="EMBL/GenBank/DDBJ databases">
        <authorList>
            <person name="Dong N."/>
        </authorList>
    </citation>
    <scope>NUCLEOTIDE SEQUENCE</scope>
    <source>
        <strain evidence="1">R655-4</strain>
    </source>
</reference>
<dbReference type="RefSeq" id="WP_159155436.1">
    <property type="nucleotide sequence ID" value="NZ_CP013210.1"/>
</dbReference>
<dbReference type="Proteomes" id="UP001170959">
    <property type="component" value="Unassembled WGS sequence"/>
</dbReference>
<name>A0AAJ1QH93_9FLAO</name>
<protein>
    <submittedName>
        <fullName evidence="1">Uncharacterized protein</fullName>
    </submittedName>
</protein>
<accession>A0AAJ1QH93</accession>
<evidence type="ECO:0000313" key="1">
    <source>
        <dbReference type="EMBL" id="MDM1073916.1"/>
    </source>
</evidence>
<dbReference type="AlphaFoldDB" id="A0AAJ1QH93"/>